<evidence type="ECO:0000256" key="3">
    <source>
        <dbReference type="ARBA" id="ARBA00022553"/>
    </source>
</evidence>
<feature type="domain" description="DUF7134" evidence="14">
    <location>
        <begin position="10"/>
        <end position="156"/>
    </location>
</feature>
<dbReference type="GO" id="GO:0016020">
    <property type="term" value="C:membrane"/>
    <property type="evidence" value="ECO:0007669"/>
    <property type="project" value="InterPro"/>
</dbReference>
<dbReference type="PANTHER" id="PTHR24421:SF10">
    <property type="entry name" value="NITRATE_NITRITE SENSOR PROTEIN NARQ"/>
    <property type="match status" value="1"/>
</dbReference>
<dbReference type="CDD" id="cd16917">
    <property type="entry name" value="HATPase_UhpB-NarQ-NarX-like"/>
    <property type="match status" value="1"/>
</dbReference>
<evidence type="ECO:0000259" key="14">
    <source>
        <dbReference type="Pfam" id="PF23539"/>
    </source>
</evidence>
<feature type="transmembrane region" description="Helical" evidence="11">
    <location>
        <begin position="107"/>
        <end position="127"/>
    </location>
</feature>
<keyword evidence="6 15" id="KW-0418">Kinase</keyword>
<feature type="transmembrane region" description="Helical" evidence="11">
    <location>
        <begin position="443"/>
        <end position="462"/>
    </location>
</feature>
<dbReference type="RefSeq" id="WP_197009863.1">
    <property type="nucleotide sequence ID" value="NZ_BAABES010000007.1"/>
</dbReference>
<dbReference type="Pfam" id="PF07730">
    <property type="entry name" value="HisKA_3"/>
    <property type="match status" value="1"/>
</dbReference>
<name>A0A931GH12_9ACTN</name>
<dbReference type="PANTHER" id="PTHR24421">
    <property type="entry name" value="NITRATE/NITRITE SENSOR PROTEIN NARX-RELATED"/>
    <property type="match status" value="1"/>
</dbReference>
<feature type="transmembrane region" description="Helical" evidence="11">
    <location>
        <begin position="40"/>
        <end position="56"/>
    </location>
</feature>
<evidence type="ECO:0000256" key="10">
    <source>
        <dbReference type="SAM" id="MobiDB-lite"/>
    </source>
</evidence>
<dbReference type="Pfam" id="PF02518">
    <property type="entry name" value="HATPase_c"/>
    <property type="match status" value="1"/>
</dbReference>
<gene>
    <name evidence="15" type="ORF">IW256_001043</name>
</gene>
<dbReference type="InterPro" id="IPR036890">
    <property type="entry name" value="HATPase_C_sf"/>
</dbReference>
<evidence type="ECO:0000256" key="5">
    <source>
        <dbReference type="ARBA" id="ARBA00022741"/>
    </source>
</evidence>
<dbReference type="EC" id="2.7.13.3" evidence="2"/>
<feature type="compositionally biased region" description="Basic and acidic residues" evidence="10">
    <location>
        <begin position="649"/>
        <end position="683"/>
    </location>
</feature>
<evidence type="ECO:0000256" key="6">
    <source>
        <dbReference type="ARBA" id="ARBA00022777"/>
    </source>
</evidence>
<dbReference type="EMBL" id="JADOUA010000001">
    <property type="protein sequence ID" value="MBG6086930.1"/>
    <property type="molecule type" value="Genomic_DNA"/>
</dbReference>
<feature type="region of interest" description="Disordered" evidence="10">
    <location>
        <begin position="647"/>
        <end position="683"/>
    </location>
</feature>
<dbReference type="GO" id="GO:0005524">
    <property type="term" value="F:ATP binding"/>
    <property type="evidence" value="ECO:0007669"/>
    <property type="project" value="UniProtKB-KW"/>
</dbReference>
<dbReference type="InterPro" id="IPR050482">
    <property type="entry name" value="Sensor_HK_TwoCompSys"/>
</dbReference>
<keyword evidence="5" id="KW-0547">Nucleotide-binding</keyword>
<keyword evidence="16" id="KW-1185">Reference proteome</keyword>
<evidence type="ECO:0000256" key="7">
    <source>
        <dbReference type="ARBA" id="ARBA00022840"/>
    </source>
</evidence>
<feature type="coiled-coil region" evidence="9">
    <location>
        <begin position="153"/>
        <end position="188"/>
    </location>
</feature>
<dbReference type="InterPro" id="IPR055558">
    <property type="entry name" value="DUF7134"/>
</dbReference>
<dbReference type="GO" id="GO:0000155">
    <property type="term" value="F:phosphorelay sensor kinase activity"/>
    <property type="evidence" value="ECO:0007669"/>
    <property type="project" value="InterPro"/>
</dbReference>
<dbReference type="Proteomes" id="UP000614047">
    <property type="component" value="Unassembled WGS sequence"/>
</dbReference>
<dbReference type="InterPro" id="IPR003594">
    <property type="entry name" value="HATPase_dom"/>
</dbReference>
<proteinExistence type="predicted"/>
<feature type="transmembrane region" description="Helical" evidence="11">
    <location>
        <begin position="411"/>
        <end position="431"/>
    </location>
</feature>
<dbReference type="AlphaFoldDB" id="A0A931GH12"/>
<feature type="transmembrane region" description="Helical" evidence="11">
    <location>
        <begin position="6"/>
        <end position="28"/>
    </location>
</feature>
<comment type="caution">
    <text evidence="15">The sequence shown here is derived from an EMBL/GenBank/DDBJ whole genome shotgun (WGS) entry which is preliminary data.</text>
</comment>
<protein>
    <recommendedName>
        <fullName evidence="2">histidine kinase</fullName>
        <ecNumber evidence="2">2.7.13.3</ecNumber>
    </recommendedName>
</protein>
<keyword evidence="8" id="KW-0902">Two-component regulatory system</keyword>
<keyword evidence="9" id="KW-0175">Coiled coil</keyword>
<keyword evidence="11" id="KW-0472">Membrane</keyword>
<feature type="domain" description="Histidine kinase/HSP90-like ATPase" evidence="12">
    <location>
        <begin position="284"/>
        <end position="373"/>
    </location>
</feature>
<evidence type="ECO:0000256" key="4">
    <source>
        <dbReference type="ARBA" id="ARBA00022679"/>
    </source>
</evidence>
<evidence type="ECO:0000259" key="12">
    <source>
        <dbReference type="Pfam" id="PF02518"/>
    </source>
</evidence>
<evidence type="ECO:0000313" key="16">
    <source>
        <dbReference type="Proteomes" id="UP000614047"/>
    </source>
</evidence>
<feature type="transmembrane region" description="Helical" evidence="11">
    <location>
        <begin position="495"/>
        <end position="515"/>
    </location>
</feature>
<dbReference type="GO" id="GO:0046983">
    <property type="term" value="F:protein dimerization activity"/>
    <property type="evidence" value="ECO:0007669"/>
    <property type="project" value="InterPro"/>
</dbReference>
<evidence type="ECO:0000313" key="15">
    <source>
        <dbReference type="EMBL" id="MBG6086930.1"/>
    </source>
</evidence>
<keyword evidence="3" id="KW-0597">Phosphoprotein</keyword>
<evidence type="ECO:0000259" key="13">
    <source>
        <dbReference type="Pfam" id="PF07730"/>
    </source>
</evidence>
<keyword evidence="7" id="KW-0067">ATP-binding</keyword>
<comment type="catalytic activity">
    <reaction evidence="1">
        <text>ATP + protein L-histidine = ADP + protein N-phospho-L-histidine.</text>
        <dbReference type="EC" id="2.7.13.3"/>
    </reaction>
</comment>
<feature type="transmembrane region" description="Helical" evidence="11">
    <location>
        <begin position="527"/>
        <end position="547"/>
    </location>
</feature>
<evidence type="ECO:0000256" key="11">
    <source>
        <dbReference type="SAM" id="Phobius"/>
    </source>
</evidence>
<reference evidence="15" key="1">
    <citation type="submission" date="2020-11" db="EMBL/GenBank/DDBJ databases">
        <title>Sequencing the genomes of 1000 actinobacteria strains.</title>
        <authorList>
            <person name="Klenk H.-P."/>
        </authorList>
    </citation>
    <scope>NUCLEOTIDE SEQUENCE</scope>
    <source>
        <strain evidence="15">DSM 43175</strain>
    </source>
</reference>
<feature type="domain" description="Signal transduction histidine kinase subgroup 3 dimerisation and phosphoacceptor" evidence="13">
    <location>
        <begin position="181"/>
        <end position="243"/>
    </location>
</feature>
<feature type="transmembrane region" description="Helical" evidence="11">
    <location>
        <begin position="62"/>
        <end position="86"/>
    </location>
</feature>
<keyword evidence="11" id="KW-0812">Transmembrane</keyword>
<evidence type="ECO:0000256" key="8">
    <source>
        <dbReference type="ARBA" id="ARBA00023012"/>
    </source>
</evidence>
<dbReference type="InterPro" id="IPR011712">
    <property type="entry name" value="Sig_transdc_His_kin_sub3_dim/P"/>
</dbReference>
<organism evidence="15 16">
    <name type="scientific">Actinomadura viridis</name>
    <dbReference type="NCBI Taxonomy" id="58110"/>
    <lineage>
        <taxon>Bacteria</taxon>
        <taxon>Bacillati</taxon>
        <taxon>Actinomycetota</taxon>
        <taxon>Actinomycetes</taxon>
        <taxon>Streptosporangiales</taxon>
        <taxon>Thermomonosporaceae</taxon>
        <taxon>Actinomadura</taxon>
    </lineage>
</organism>
<sequence>MTGWPGIADFAVPAVLAAAQIAVTWLLTTGADRPLGRDRWMAGLTAILICNLALIWRRVAPVPVLAVTIAVGAAGILAVHEVDALVGGIADGVALFSVAVHRRTRTAVIATAAALAVMWLAFAPVRGGPATQLTNAGLDVTAFVGVAALGQLRRQRKARRLELTARLAEAERERRDAAAAERERLARDLHDVAGHHLSAVVVHSTAASRLDDPDLAGRALRAAADTGREVLKALSRLVDVVGPESGDGRLETLLPPLCRGLVRLGVPVTLSVEGPRRLRPQVTNAAYRIVQEALTNAMRYAQGAAVNVSVRYGSGALEVSVANAAPAEEMPVPALGGGRGIAGMRERAEALGGTLAAGPDGSGGWTVRAVLPTSPSKRPGPGWPEVLDAAAIGACVAPPSLLAFAPPEEVLAGWPVGSTLLALAALVGRALPLWWRRRAPWAALAAITLIDSAWLVVAGRAVSGTMMSLLLLGCPASMIAVYSVGCYARRTVVTWPAPLIAALPWGLAFAVTAALENRDGPDRDVMVPALVAGVLLALLVLLPFWAWGRVIGGRGVRWEAHALETMAARAGEAVFAERHRVAMGLRGTVLDHTTRLIRSAEAGLAGQDAAGSADTGAGAGPGTDAREALMAVSEHARAALTDMRALLDAMREDQDQQDQEDWKGREGRRGQEDGRHDPDGAAA</sequence>
<dbReference type="SUPFAM" id="SSF55874">
    <property type="entry name" value="ATPase domain of HSP90 chaperone/DNA topoisomerase II/histidine kinase"/>
    <property type="match status" value="1"/>
</dbReference>
<evidence type="ECO:0000256" key="2">
    <source>
        <dbReference type="ARBA" id="ARBA00012438"/>
    </source>
</evidence>
<feature type="transmembrane region" description="Helical" evidence="11">
    <location>
        <begin position="468"/>
        <end position="488"/>
    </location>
</feature>
<dbReference type="Pfam" id="PF23539">
    <property type="entry name" value="DUF7134"/>
    <property type="match status" value="1"/>
</dbReference>
<dbReference type="Gene3D" id="3.30.565.10">
    <property type="entry name" value="Histidine kinase-like ATPase, C-terminal domain"/>
    <property type="match status" value="1"/>
</dbReference>
<keyword evidence="11" id="KW-1133">Transmembrane helix</keyword>
<keyword evidence="4" id="KW-0808">Transferase</keyword>
<accession>A0A931GH12</accession>
<evidence type="ECO:0000256" key="9">
    <source>
        <dbReference type="SAM" id="Coils"/>
    </source>
</evidence>
<evidence type="ECO:0000256" key="1">
    <source>
        <dbReference type="ARBA" id="ARBA00000085"/>
    </source>
</evidence>
<dbReference type="Gene3D" id="1.20.5.1930">
    <property type="match status" value="1"/>
</dbReference>